<keyword evidence="2" id="KW-1185">Reference proteome</keyword>
<dbReference type="InterPro" id="IPR051159">
    <property type="entry name" value="Hexapeptide_acetyltransf"/>
</dbReference>
<dbReference type="EMBL" id="JBHRZG010000022">
    <property type="protein sequence ID" value="MFC3834248.1"/>
    <property type="molecule type" value="Genomic_DNA"/>
</dbReference>
<dbReference type="InterPro" id="IPR011004">
    <property type="entry name" value="Trimer_LpxA-like_sf"/>
</dbReference>
<dbReference type="SUPFAM" id="SSF51161">
    <property type="entry name" value="Trimeric LpxA-like enzymes"/>
    <property type="match status" value="1"/>
</dbReference>
<protein>
    <submittedName>
        <fullName evidence="1">DapH/DapD/GlmU-related protein</fullName>
    </submittedName>
</protein>
<accession>A0ABV7ZA43</accession>
<evidence type="ECO:0000313" key="1">
    <source>
        <dbReference type="EMBL" id="MFC3834248.1"/>
    </source>
</evidence>
<sequence>MTVRAAVERLGLIETGVTVADRLLGRIRGTVKTAGGRGGGALTFGAGSHVIGRRNITFQGAFTCGRRCRIEAVTVHLATPYQPTLVFGHGVALSDDVHIACAQQVVLGTDVLIGSRVLITDHNHGQYHGDAPTRPEEPPNRRALSTAPVIIGDNVWIGDLVTILPGTVIGSGCVIGANSVVRGHVGPGQILAGAPARTLRVFDPQRGQWVAAHD</sequence>
<dbReference type="Proteomes" id="UP001595803">
    <property type="component" value="Unassembled WGS sequence"/>
</dbReference>
<proteinExistence type="predicted"/>
<comment type="caution">
    <text evidence="1">The sequence shown here is derived from an EMBL/GenBank/DDBJ whole genome shotgun (WGS) entry which is preliminary data.</text>
</comment>
<dbReference type="PANTHER" id="PTHR23416">
    <property type="entry name" value="SIALIC ACID SYNTHASE-RELATED"/>
    <property type="match status" value="1"/>
</dbReference>
<dbReference type="CDD" id="cd04647">
    <property type="entry name" value="LbH_MAT_like"/>
    <property type="match status" value="1"/>
</dbReference>
<dbReference type="InterPro" id="IPR001451">
    <property type="entry name" value="Hexapep"/>
</dbReference>
<dbReference type="Pfam" id="PF00132">
    <property type="entry name" value="Hexapep"/>
    <property type="match status" value="1"/>
</dbReference>
<dbReference type="Gene3D" id="2.160.10.10">
    <property type="entry name" value="Hexapeptide repeat proteins"/>
    <property type="match status" value="1"/>
</dbReference>
<evidence type="ECO:0000313" key="2">
    <source>
        <dbReference type="Proteomes" id="UP001595803"/>
    </source>
</evidence>
<organism evidence="1 2">
    <name type="scientific">Deinococcus rufus</name>
    <dbReference type="NCBI Taxonomy" id="2136097"/>
    <lineage>
        <taxon>Bacteria</taxon>
        <taxon>Thermotogati</taxon>
        <taxon>Deinococcota</taxon>
        <taxon>Deinococci</taxon>
        <taxon>Deinococcales</taxon>
        <taxon>Deinococcaceae</taxon>
        <taxon>Deinococcus</taxon>
    </lineage>
</organism>
<name>A0ABV7ZA43_9DEIO</name>
<dbReference type="PANTHER" id="PTHR23416:SF78">
    <property type="entry name" value="LIPOPOLYSACCHARIDE BIOSYNTHESIS O-ACETYL TRANSFERASE WBBJ-RELATED"/>
    <property type="match status" value="1"/>
</dbReference>
<reference evidence="2" key="1">
    <citation type="journal article" date="2019" name="Int. J. Syst. Evol. Microbiol.">
        <title>The Global Catalogue of Microorganisms (GCM) 10K type strain sequencing project: providing services to taxonomists for standard genome sequencing and annotation.</title>
        <authorList>
            <consortium name="The Broad Institute Genomics Platform"/>
            <consortium name="The Broad Institute Genome Sequencing Center for Infectious Disease"/>
            <person name="Wu L."/>
            <person name="Ma J."/>
        </authorList>
    </citation>
    <scope>NUCLEOTIDE SEQUENCE [LARGE SCALE GENOMIC DNA]</scope>
    <source>
        <strain evidence="2">CCTCC AB 2017081</strain>
    </source>
</reference>
<gene>
    <name evidence="1" type="ORF">ACFOSB_15455</name>
</gene>